<keyword evidence="2" id="KW-1185">Reference proteome</keyword>
<protein>
    <submittedName>
        <fullName evidence="1">Uncharacterized protein</fullName>
    </submittedName>
</protein>
<reference evidence="1 2" key="1">
    <citation type="journal article" date="2011" name="Science">
        <title>The ecoresponsive genome of Daphnia pulex.</title>
        <authorList>
            <person name="Colbourne J.K."/>
            <person name="Pfrender M.E."/>
            <person name="Gilbert D."/>
            <person name="Thomas W.K."/>
            <person name="Tucker A."/>
            <person name="Oakley T.H."/>
            <person name="Tokishita S."/>
            <person name="Aerts A."/>
            <person name="Arnold G.J."/>
            <person name="Basu M.K."/>
            <person name="Bauer D.J."/>
            <person name="Caceres C.E."/>
            <person name="Carmel L."/>
            <person name="Casola C."/>
            <person name="Choi J.H."/>
            <person name="Detter J.C."/>
            <person name="Dong Q."/>
            <person name="Dusheyko S."/>
            <person name="Eads B.D."/>
            <person name="Frohlich T."/>
            <person name="Geiler-Samerotte K.A."/>
            <person name="Gerlach D."/>
            <person name="Hatcher P."/>
            <person name="Jogdeo S."/>
            <person name="Krijgsveld J."/>
            <person name="Kriventseva E.V."/>
            <person name="Kultz D."/>
            <person name="Laforsch C."/>
            <person name="Lindquist E."/>
            <person name="Lopez J."/>
            <person name="Manak J.R."/>
            <person name="Muller J."/>
            <person name="Pangilinan J."/>
            <person name="Patwardhan R.P."/>
            <person name="Pitluck S."/>
            <person name="Pritham E.J."/>
            <person name="Rechtsteiner A."/>
            <person name="Rho M."/>
            <person name="Rogozin I.B."/>
            <person name="Sakarya O."/>
            <person name="Salamov A."/>
            <person name="Schaack S."/>
            <person name="Shapiro H."/>
            <person name="Shiga Y."/>
            <person name="Skalitzky C."/>
            <person name="Smith Z."/>
            <person name="Souvorov A."/>
            <person name="Sung W."/>
            <person name="Tang Z."/>
            <person name="Tsuchiya D."/>
            <person name="Tu H."/>
            <person name="Vos H."/>
            <person name="Wang M."/>
            <person name="Wolf Y.I."/>
            <person name="Yamagata H."/>
            <person name="Yamada T."/>
            <person name="Ye Y."/>
            <person name="Shaw J.R."/>
            <person name="Andrews J."/>
            <person name="Crease T.J."/>
            <person name="Tang H."/>
            <person name="Lucas S.M."/>
            <person name="Robertson H.M."/>
            <person name="Bork P."/>
            <person name="Koonin E.V."/>
            <person name="Zdobnov E.M."/>
            <person name="Grigoriev I.V."/>
            <person name="Lynch M."/>
            <person name="Boore J.L."/>
        </authorList>
    </citation>
    <scope>NUCLEOTIDE SEQUENCE [LARGE SCALE GENOMIC DNA]</scope>
</reference>
<dbReference type="EMBL" id="GL732525">
    <property type="protein sequence ID" value="EFX88900.1"/>
    <property type="molecule type" value="Genomic_DNA"/>
</dbReference>
<proteinExistence type="predicted"/>
<dbReference type="AlphaFoldDB" id="E9FUM3"/>
<dbReference type="Proteomes" id="UP000000305">
    <property type="component" value="Unassembled WGS sequence"/>
</dbReference>
<dbReference type="KEGG" id="dpx:DAPPUDRAFT_234120"/>
<accession>E9FUM3</accession>
<organism evidence="1 2">
    <name type="scientific">Daphnia pulex</name>
    <name type="common">Water flea</name>
    <dbReference type="NCBI Taxonomy" id="6669"/>
    <lineage>
        <taxon>Eukaryota</taxon>
        <taxon>Metazoa</taxon>
        <taxon>Ecdysozoa</taxon>
        <taxon>Arthropoda</taxon>
        <taxon>Crustacea</taxon>
        <taxon>Branchiopoda</taxon>
        <taxon>Diplostraca</taxon>
        <taxon>Cladocera</taxon>
        <taxon>Anomopoda</taxon>
        <taxon>Daphniidae</taxon>
        <taxon>Daphnia</taxon>
    </lineage>
</organism>
<name>E9FUM3_DAPPU</name>
<evidence type="ECO:0000313" key="2">
    <source>
        <dbReference type="Proteomes" id="UP000000305"/>
    </source>
</evidence>
<sequence length="50" mass="6159">MDILLFWQHYKLVEILNLQSSLEFKEEEKEKFNFVGCRVRGKQKENRNSR</sequence>
<dbReference type="HOGENOM" id="CLU_3126468_0_0_1"/>
<gene>
    <name evidence="1" type="ORF">DAPPUDRAFT_234120</name>
</gene>
<dbReference type="InParanoid" id="E9FUM3"/>
<evidence type="ECO:0000313" key="1">
    <source>
        <dbReference type="EMBL" id="EFX88900.1"/>
    </source>
</evidence>